<proteinExistence type="predicted"/>
<dbReference type="WBParaSite" id="SCUD_0002165001-mRNA-1">
    <property type="protein sequence ID" value="SCUD_0002165001-mRNA-1"/>
    <property type="gene ID" value="SCUD_0002165001"/>
</dbReference>
<accession>A0A183L2U3</accession>
<dbReference type="Proteomes" id="UP000279833">
    <property type="component" value="Unassembled WGS sequence"/>
</dbReference>
<organism evidence="3">
    <name type="scientific">Schistosoma curassoni</name>
    <dbReference type="NCBI Taxonomy" id="6186"/>
    <lineage>
        <taxon>Eukaryota</taxon>
        <taxon>Metazoa</taxon>
        <taxon>Spiralia</taxon>
        <taxon>Lophotrochozoa</taxon>
        <taxon>Platyhelminthes</taxon>
        <taxon>Trematoda</taxon>
        <taxon>Digenea</taxon>
        <taxon>Strigeidida</taxon>
        <taxon>Schistosomatoidea</taxon>
        <taxon>Schistosomatidae</taxon>
        <taxon>Schistosoma</taxon>
    </lineage>
</organism>
<sequence length="141" mass="16407">MFTSDVSEPEETLKCSILKRRGLTVRQRLDQLLNNIDLQHGSVTDMLQRMREVIDQRIFDDGLFKQILLSKIPQQVQAVVVAFHNNALDKLAASADRILETTKSSSTEYFSVKEKPQTTQNDITELRHKLTRYLEFRNDRK</sequence>
<dbReference type="AlphaFoldDB" id="A0A183L2U3"/>
<gene>
    <name evidence="1" type="ORF">SCUD_LOCUS21647</name>
</gene>
<evidence type="ECO:0000313" key="1">
    <source>
        <dbReference type="EMBL" id="VDP76083.1"/>
    </source>
</evidence>
<keyword evidence="2" id="KW-1185">Reference proteome</keyword>
<dbReference type="STRING" id="6186.A0A183L2U3"/>
<dbReference type="PANTHER" id="PTHR33327">
    <property type="entry name" value="ENDONUCLEASE"/>
    <property type="match status" value="1"/>
</dbReference>
<protein>
    <submittedName>
        <fullName evidence="3">CARD domain-containing protein</fullName>
    </submittedName>
</protein>
<dbReference type="EMBL" id="UZAK01047032">
    <property type="protein sequence ID" value="VDP76083.1"/>
    <property type="molecule type" value="Genomic_DNA"/>
</dbReference>
<name>A0A183L2U3_9TREM</name>
<dbReference type="PANTHER" id="PTHR33327:SF3">
    <property type="entry name" value="RNA-DIRECTED DNA POLYMERASE"/>
    <property type="match status" value="1"/>
</dbReference>
<evidence type="ECO:0000313" key="3">
    <source>
        <dbReference type="WBParaSite" id="SCUD_0002165001-mRNA-1"/>
    </source>
</evidence>
<reference evidence="3" key="1">
    <citation type="submission" date="2016-06" db="UniProtKB">
        <authorList>
            <consortium name="WormBaseParasite"/>
        </authorList>
    </citation>
    <scope>IDENTIFICATION</scope>
</reference>
<reference evidence="1 2" key="2">
    <citation type="submission" date="2018-11" db="EMBL/GenBank/DDBJ databases">
        <authorList>
            <consortium name="Pathogen Informatics"/>
        </authorList>
    </citation>
    <scope>NUCLEOTIDE SEQUENCE [LARGE SCALE GENOMIC DNA]</scope>
    <source>
        <strain evidence="1">Dakar</strain>
        <strain evidence="2">Dakar, Senegal</strain>
    </source>
</reference>
<evidence type="ECO:0000313" key="2">
    <source>
        <dbReference type="Proteomes" id="UP000279833"/>
    </source>
</evidence>